<dbReference type="InterPro" id="IPR013815">
    <property type="entry name" value="ATP_grasp_subdomain_1"/>
</dbReference>
<dbReference type="PANTHER" id="PTHR21621:SF0">
    <property type="entry name" value="BETA-CITRYLGLUTAMATE SYNTHASE B-RELATED"/>
    <property type="match status" value="1"/>
</dbReference>
<protein>
    <recommendedName>
        <fullName evidence="3">ATP-grasp domain-containing protein</fullName>
    </recommendedName>
</protein>
<dbReference type="GO" id="GO:0008716">
    <property type="term" value="F:D-alanine-D-alanine ligase activity"/>
    <property type="evidence" value="ECO:0007669"/>
    <property type="project" value="InterPro"/>
</dbReference>
<dbReference type="GO" id="GO:0005737">
    <property type="term" value="C:cytoplasm"/>
    <property type="evidence" value="ECO:0007669"/>
    <property type="project" value="TreeGrafter"/>
</dbReference>
<dbReference type="PANTHER" id="PTHR21621">
    <property type="entry name" value="RIBOSOMAL PROTEIN S6 MODIFICATION PROTEIN"/>
    <property type="match status" value="1"/>
</dbReference>
<organism evidence="4 5">
    <name type="scientific">SAR324 cluster bacterium</name>
    <dbReference type="NCBI Taxonomy" id="2024889"/>
    <lineage>
        <taxon>Bacteria</taxon>
        <taxon>Deltaproteobacteria</taxon>
        <taxon>SAR324 cluster</taxon>
    </lineage>
</organism>
<name>A0A2A4T2F9_9DELT</name>
<dbReference type="InterPro" id="IPR011761">
    <property type="entry name" value="ATP-grasp"/>
</dbReference>
<dbReference type="SUPFAM" id="SSF56059">
    <property type="entry name" value="Glutathione synthetase ATP-binding domain-like"/>
    <property type="match status" value="1"/>
</dbReference>
<dbReference type="GO" id="GO:0018169">
    <property type="term" value="F:ribosomal S6-glutamic acid ligase activity"/>
    <property type="evidence" value="ECO:0007669"/>
    <property type="project" value="TreeGrafter"/>
</dbReference>
<dbReference type="Proteomes" id="UP000218113">
    <property type="component" value="Unassembled WGS sequence"/>
</dbReference>
<keyword evidence="2" id="KW-0547">Nucleotide-binding</keyword>
<dbReference type="GO" id="GO:0009432">
    <property type="term" value="P:SOS response"/>
    <property type="evidence" value="ECO:0007669"/>
    <property type="project" value="TreeGrafter"/>
</dbReference>
<evidence type="ECO:0000259" key="3">
    <source>
        <dbReference type="PROSITE" id="PS50975"/>
    </source>
</evidence>
<dbReference type="AlphaFoldDB" id="A0A2A4T2F9"/>
<sequence>MSSQFLSRIQDAAVRLNLDCCFIDKKNGRLLRLTQGSKSSLFGAAPIKLWPFNNALSMSIVEDKELTYRILQDVGIGVPQTRIGFKDISAYTHLDNPPIAISEILGAFDFSYPVVVKPNLGKAAAGLSIIHEQTTLQEAAELAGTISNGILVQEYIDGKDYRIYALHGEPILLLERTTTTLYGDGQSTVEELVLLRHEAGNYSNSFELSLKSFLKQHKEKIYPSGCPIPVYPVSNLTQGGKAIEIISEVKDHWKKLCVTLFQVLKLEFMAIDCRISDQAPGEIKVIEVNSNPGIEMLYEAAPGQADSVLDRLVLTALEH</sequence>
<dbReference type="EMBL" id="NVSR01000057">
    <property type="protein sequence ID" value="PCI27511.1"/>
    <property type="molecule type" value="Genomic_DNA"/>
</dbReference>
<dbReference type="Gene3D" id="3.30.1490.20">
    <property type="entry name" value="ATP-grasp fold, A domain"/>
    <property type="match status" value="1"/>
</dbReference>
<keyword evidence="2" id="KW-0067">ATP-binding</keyword>
<dbReference type="GO" id="GO:0005524">
    <property type="term" value="F:ATP binding"/>
    <property type="evidence" value="ECO:0007669"/>
    <property type="project" value="UniProtKB-UniRule"/>
</dbReference>
<dbReference type="GO" id="GO:0046872">
    <property type="term" value="F:metal ion binding"/>
    <property type="evidence" value="ECO:0007669"/>
    <property type="project" value="InterPro"/>
</dbReference>
<dbReference type="PROSITE" id="PS50975">
    <property type="entry name" value="ATP_GRASP"/>
    <property type="match status" value="1"/>
</dbReference>
<evidence type="ECO:0000313" key="5">
    <source>
        <dbReference type="Proteomes" id="UP000218113"/>
    </source>
</evidence>
<feature type="domain" description="ATP-grasp" evidence="3">
    <location>
        <begin position="68"/>
        <end position="317"/>
    </location>
</feature>
<proteinExistence type="predicted"/>
<dbReference type="Gene3D" id="3.30.470.20">
    <property type="entry name" value="ATP-grasp fold, B domain"/>
    <property type="match status" value="2"/>
</dbReference>
<evidence type="ECO:0000256" key="1">
    <source>
        <dbReference type="ARBA" id="ARBA00022598"/>
    </source>
</evidence>
<evidence type="ECO:0000313" key="4">
    <source>
        <dbReference type="EMBL" id="PCI27511.1"/>
    </source>
</evidence>
<gene>
    <name evidence="4" type="ORF">COB67_08360</name>
</gene>
<keyword evidence="1" id="KW-0436">Ligase</keyword>
<dbReference type="Pfam" id="PF07478">
    <property type="entry name" value="Dala_Dala_lig_C"/>
    <property type="match status" value="1"/>
</dbReference>
<comment type="caution">
    <text evidence="4">The sequence shown here is derived from an EMBL/GenBank/DDBJ whole genome shotgun (WGS) entry which is preliminary data.</text>
</comment>
<dbReference type="InterPro" id="IPR011095">
    <property type="entry name" value="Dala_Dala_lig_C"/>
</dbReference>
<reference evidence="5" key="1">
    <citation type="submission" date="2017-08" db="EMBL/GenBank/DDBJ databases">
        <title>A dynamic microbial community with high functional redundancy inhabits the cold, oxic subseafloor aquifer.</title>
        <authorList>
            <person name="Tully B.J."/>
            <person name="Wheat C.G."/>
            <person name="Glazer B.T."/>
            <person name="Huber J.A."/>
        </authorList>
    </citation>
    <scope>NUCLEOTIDE SEQUENCE [LARGE SCALE GENOMIC DNA]</scope>
</reference>
<evidence type="ECO:0000256" key="2">
    <source>
        <dbReference type="PROSITE-ProRule" id="PRU00409"/>
    </source>
</evidence>
<accession>A0A2A4T2F9</accession>